<evidence type="ECO:0000313" key="2">
    <source>
        <dbReference type="Proteomes" id="UP000235392"/>
    </source>
</evidence>
<protein>
    <submittedName>
        <fullName evidence="1">Uncharacterized protein</fullName>
    </submittedName>
</protein>
<proteinExistence type="predicted"/>
<gene>
    <name evidence="1" type="ORF">PCASD_09025</name>
</gene>
<accession>A0A2N5UIM4</accession>
<dbReference type="EMBL" id="PGCI01000140">
    <property type="protein sequence ID" value="PLW37601.1"/>
    <property type="molecule type" value="Genomic_DNA"/>
</dbReference>
<sequence length="133" mass="15258">MKVAYIIVSRKENSVSRGQLVVREEFKVPNTALYSSSVTQKVLRWYEIAHMPKKIEVLEQEVHKLLFNLTVLVMNPRRERAGTGLYSRSTLLNRTEGTEALIKTRSRASRHRDSELAVKAKRCGRNGLPDFDS</sequence>
<comment type="caution">
    <text evidence="1">The sequence shown here is derived from an EMBL/GenBank/DDBJ whole genome shotgun (WGS) entry which is preliminary data.</text>
</comment>
<evidence type="ECO:0000313" key="1">
    <source>
        <dbReference type="EMBL" id="PLW37601.1"/>
    </source>
</evidence>
<organism evidence="1 2">
    <name type="scientific">Puccinia coronata f. sp. avenae</name>
    <dbReference type="NCBI Taxonomy" id="200324"/>
    <lineage>
        <taxon>Eukaryota</taxon>
        <taxon>Fungi</taxon>
        <taxon>Dikarya</taxon>
        <taxon>Basidiomycota</taxon>
        <taxon>Pucciniomycotina</taxon>
        <taxon>Pucciniomycetes</taxon>
        <taxon>Pucciniales</taxon>
        <taxon>Pucciniaceae</taxon>
        <taxon>Puccinia</taxon>
    </lineage>
</organism>
<dbReference type="AlphaFoldDB" id="A0A2N5UIM4"/>
<reference evidence="1 2" key="1">
    <citation type="submission" date="2017-11" db="EMBL/GenBank/DDBJ databases">
        <title>De novo assembly and phasing of dikaryotic genomes from two isolates of Puccinia coronata f. sp. avenae, the causal agent of oat crown rust.</title>
        <authorList>
            <person name="Miller M.E."/>
            <person name="Zhang Y."/>
            <person name="Omidvar V."/>
            <person name="Sperschneider J."/>
            <person name="Schwessinger B."/>
            <person name="Raley C."/>
            <person name="Palmer J.M."/>
            <person name="Garnica D."/>
            <person name="Upadhyaya N."/>
            <person name="Rathjen J."/>
            <person name="Taylor J.M."/>
            <person name="Park R.F."/>
            <person name="Dodds P.N."/>
            <person name="Hirsch C.D."/>
            <person name="Kianian S.F."/>
            <person name="Figueroa M."/>
        </authorList>
    </citation>
    <scope>NUCLEOTIDE SEQUENCE [LARGE SCALE GENOMIC DNA]</scope>
    <source>
        <strain evidence="1">12SD80</strain>
    </source>
</reference>
<dbReference type="Proteomes" id="UP000235392">
    <property type="component" value="Unassembled WGS sequence"/>
</dbReference>
<name>A0A2N5UIM4_9BASI</name>